<name>A0ABS1V4D7_9PROT</name>
<evidence type="ECO:0000256" key="4">
    <source>
        <dbReference type="ARBA" id="ARBA00022576"/>
    </source>
</evidence>
<dbReference type="CDD" id="cd05008">
    <property type="entry name" value="SIS_GlmS_GlmD_1"/>
    <property type="match status" value="1"/>
</dbReference>
<dbReference type="Pfam" id="PF13522">
    <property type="entry name" value="GATase_6"/>
    <property type="match status" value="1"/>
</dbReference>
<feature type="domain" description="Glutamine amidotransferase type-2" evidence="9">
    <location>
        <begin position="2"/>
        <end position="217"/>
    </location>
</feature>
<keyword evidence="12" id="KW-1185">Reference proteome</keyword>
<comment type="caution">
    <text evidence="11">The sequence shown here is derived from an EMBL/GenBank/DDBJ whole genome shotgun (WGS) entry which is preliminary data.</text>
</comment>
<dbReference type="RefSeq" id="WP_202826289.1">
    <property type="nucleotide sequence ID" value="NZ_JAEUXJ010000005.1"/>
</dbReference>
<evidence type="ECO:0000259" key="9">
    <source>
        <dbReference type="PROSITE" id="PS51278"/>
    </source>
</evidence>
<feature type="active site" description="Nucleophile; for GATase activity" evidence="8">
    <location>
        <position position="2"/>
    </location>
</feature>
<dbReference type="Gene3D" id="3.40.50.10490">
    <property type="entry name" value="Glucose-6-phosphate isomerase like protein, domain 1"/>
    <property type="match status" value="2"/>
</dbReference>
<keyword evidence="5 8" id="KW-0808">Transferase</keyword>
<feature type="domain" description="SIS" evidence="10">
    <location>
        <begin position="455"/>
        <end position="597"/>
    </location>
</feature>
<dbReference type="SUPFAM" id="SSF56235">
    <property type="entry name" value="N-terminal nucleophile aminohydrolases (Ntn hydrolases)"/>
    <property type="match status" value="1"/>
</dbReference>
<dbReference type="GO" id="GO:0004360">
    <property type="term" value="F:glutamine-fructose-6-phosphate transaminase (isomerizing) activity"/>
    <property type="evidence" value="ECO:0007669"/>
    <property type="project" value="UniProtKB-EC"/>
</dbReference>
<dbReference type="HAMAP" id="MF_00164">
    <property type="entry name" value="GlmS"/>
    <property type="match status" value="1"/>
</dbReference>
<dbReference type="CDD" id="cd00714">
    <property type="entry name" value="GFAT"/>
    <property type="match status" value="1"/>
</dbReference>
<evidence type="ECO:0000256" key="5">
    <source>
        <dbReference type="ARBA" id="ARBA00022679"/>
    </source>
</evidence>
<dbReference type="Proteomes" id="UP000606490">
    <property type="component" value="Unassembled WGS sequence"/>
</dbReference>
<comment type="subcellular location">
    <subcellularLocation>
        <location evidence="8">Cytoplasm</location>
    </subcellularLocation>
</comment>
<evidence type="ECO:0000256" key="7">
    <source>
        <dbReference type="ARBA" id="ARBA00022962"/>
    </source>
</evidence>
<evidence type="ECO:0000256" key="3">
    <source>
        <dbReference type="ARBA" id="ARBA00016090"/>
    </source>
</evidence>
<organism evidence="11 12">
    <name type="scientific">Belnapia mucosa</name>
    <dbReference type="NCBI Taxonomy" id="2804532"/>
    <lineage>
        <taxon>Bacteria</taxon>
        <taxon>Pseudomonadati</taxon>
        <taxon>Pseudomonadota</taxon>
        <taxon>Alphaproteobacteria</taxon>
        <taxon>Acetobacterales</taxon>
        <taxon>Roseomonadaceae</taxon>
        <taxon>Belnapia</taxon>
    </lineage>
</organism>
<dbReference type="InterPro" id="IPR035466">
    <property type="entry name" value="GlmS/AgaS_SIS"/>
</dbReference>
<dbReference type="EMBL" id="JAEUXJ010000005">
    <property type="protein sequence ID" value="MBL6456557.1"/>
    <property type="molecule type" value="Genomic_DNA"/>
</dbReference>
<dbReference type="Pfam" id="PF01380">
    <property type="entry name" value="SIS"/>
    <property type="match status" value="2"/>
</dbReference>
<sequence length="607" mass="64922">MCGIVGVIGKASAAPLLLEALRRLEYRGYDSAGIATLVNGHIERRRAEGKLGNLAGVLERDPLPGTTGIGHTRWATHGAPTERNAHPHSTARVSVVHNGIIENHAELRAELEAKGAVFETETDTETFVRLVDDFLHQGRAPEAAFAAALKRVHGAFALAAIFAGHPRLLLCARQGAPLAIGFGEGEMFVGSDALALAPLTRRIAYLEEGDWAVVDGEGARFFDARHQPVERAIVQTAVSGAVVGKGNYRHFMEKELHEHPAVLGDTLRQYLDPKTLEVRLPRLPFDPVRVPRLTISACGSAFLAGMVGRYWIEQLARLPVDADVASEFRYRDPPLPEGGAAILVSQSGETADNMAALRLLREAGQKVLSVVNVPESSMARESDGALLTVAGPEIGVASTKAFTAQLAVLACLAIGFGRARRELSTLDEGRLTQALLEVPGHAAAILERDEQIKTLAAEVAKARDVLFLGRGSLYPIALEGALKLKEISYIHAEGYAAGEMKHGPIALIDREVPVIALCPSGPLFEKTASNLQEAAARGGRIMAFTDAEGAGPLSRFAERVIEMPHAGDFAAPILYAIPVQLLAYHVAVLKGTDVDQPRNLAKSVTVE</sequence>
<evidence type="ECO:0000256" key="1">
    <source>
        <dbReference type="ARBA" id="ARBA00001031"/>
    </source>
</evidence>
<comment type="catalytic activity">
    <reaction evidence="1 8">
        <text>D-fructose 6-phosphate + L-glutamine = D-glucosamine 6-phosphate + L-glutamate</text>
        <dbReference type="Rhea" id="RHEA:13237"/>
        <dbReference type="ChEBI" id="CHEBI:29985"/>
        <dbReference type="ChEBI" id="CHEBI:58359"/>
        <dbReference type="ChEBI" id="CHEBI:58725"/>
        <dbReference type="ChEBI" id="CHEBI:61527"/>
        <dbReference type="EC" id="2.6.1.16"/>
    </reaction>
</comment>
<evidence type="ECO:0000256" key="8">
    <source>
        <dbReference type="HAMAP-Rule" id="MF_00164"/>
    </source>
</evidence>
<dbReference type="Gene3D" id="3.60.20.10">
    <property type="entry name" value="Glutamine Phosphoribosylpyrophosphate, subunit 1, domain 1"/>
    <property type="match status" value="1"/>
</dbReference>
<evidence type="ECO:0000256" key="6">
    <source>
        <dbReference type="ARBA" id="ARBA00022737"/>
    </source>
</evidence>
<protein>
    <recommendedName>
        <fullName evidence="3 8">Glutamine--fructose-6-phosphate aminotransferase [isomerizing]</fullName>
        <ecNumber evidence="2 8">2.6.1.16</ecNumber>
    </recommendedName>
    <alternativeName>
        <fullName evidence="8">D-fructose-6-phosphate amidotransferase</fullName>
    </alternativeName>
    <alternativeName>
        <fullName evidence="8">GFAT</fullName>
    </alternativeName>
    <alternativeName>
        <fullName evidence="8">Glucosamine-6-phosphate synthase</fullName>
    </alternativeName>
    <alternativeName>
        <fullName evidence="8">Hexosephosphate aminotransferase</fullName>
    </alternativeName>
    <alternativeName>
        <fullName evidence="8">L-glutamine--D-fructose-6-phosphate amidotransferase</fullName>
    </alternativeName>
</protein>
<proteinExistence type="inferred from homology"/>
<keyword evidence="4 8" id="KW-0032">Aminotransferase</keyword>
<dbReference type="PANTHER" id="PTHR10937">
    <property type="entry name" value="GLUCOSAMINE--FRUCTOSE-6-PHOSPHATE AMINOTRANSFERASE, ISOMERIZING"/>
    <property type="match status" value="1"/>
</dbReference>
<dbReference type="PROSITE" id="PS51464">
    <property type="entry name" value="SIS"/>
    <property type="match status" value="2"/>
</dbReference>
<dbReference type="NCBIfam" id="TIGR01135">
    <property type="entry name" value="glmS"/>
    <property type="match status" value="1"/>
</dbReference>
<gene>
    <name evidence="8 11" type="primary">glmS</name>
    <name evidence="11" type="ORF">JMJ55_14580</name>
</gene>
<feature type="initiator methionine" description="Removed" evidence="8">
    <location>
        <position position="1"/>
    </location>
</feature>
<feature type="active site" description="For Fru-6P isomerization activity" evidence="8">
    <location>
        <position position="602"/>
    </location>
</feature>
<dbReference type="PANTHER" id="PTHR10937:SF0">
    <property type="entry name" value="GLUTAMINE--FRUCTOSE-6-PHOSPHATE TRANSAMINASE (ISOMERIZING)"/>
    <property type="match status" value="1"/>
</dbReference>
<keyword evidence="8" id="KW-0963">Cytoplasm</keyword>
<dbReference type="InterPro" id="IPR035490">
    <property type="entry name" value="GlmS/FrlB_SIS"/>
</dbReference>
<dbReference type="InterPro" id="IPR046348">
    <property type="entry name" value="SIS_dom_sf"/>
</dbReference>
<dbReference type="SUPFAM" id="SSF53697">
    <property type="entry name" value="SIS domain"/>
    <property type="match status" value="1"/>
</dbReference>
<dbReference type="CDD" id="cd05009">
    <property type="entry name" value="SIS_GlmS_GlmD_2"/>
    <property type="match status" value="1"/>
</dbReference>
<evidence type="ECO:0000256" key="2">
    <source>
        <dbReference type="ARBA" id="ARBA00012916"/>
    </source>
</evidence>
<evidence type="ECO:0000313" key="11">
    <source>
        <dbReference type="EMBL" id="MBL6456557.1"/>
    </source>
</evidence>
<evidence type="ECO:0000259" key="10">
    <source>
        <dbReference type="PROSITE" id="PS51464"/>
    </source>
</evidence>
<dbReference type="EC" id="2.6.1.16" evidence="2 8"/>
<keyword evidence="6" id="KW-0677">Repeat</keyword>
<reference evidence="11 12" key="1">
    <citation type="submission" date="2021-01" db="EMBL/GenBank/DDBJ databases">
        <title>Belnapia mucosa sp. nov. and Belnapia arida sp. nov., isolated from the Tabernas Desert (Almeria, Spain).</title>
        <authorList>
            <person name="Molina-Menor E."/>
            <person name="Vidal-Verdu A."/>
            <person name="Calonge A."/>
            <person name="Satari L."/>
            <person name="Pereto Magraner J."/>
            <person name="Porcar Miralles M."/>
        </authorList>
    </citation>
    <scope>NUCLEOTIDE SEQUENCE [LARGE SCALE GENOMIC DNA]</scope>
    <source>
        <strain evidence="11 12">T6</strain>
    </source>
</reference>
<evidence type="ECO:0000313" key="12">
    <source>
        <dbReference type="Proteomes" id="UP000606490"/>
    </source>
</evidence>
<dbReference type="InterPro" id="IPR005855">
    <property type="entry name" value="GFAT"/>
</dbReference>
<feature type="domain" description="SIS" evidence="10">
    <location>
        <begin position="280"/>
        <end position="422"/>
    </location>
</feature>
<comment type="subunit">
    <text evidence="8">Homodimer.</text>
</comment>
<keyword evidence="7" id="KW-0315">Glutamine amidotransferase</keyword>
<accession>A0ABS1V4D7</accession>
<dbReference type="InterPro" id="IPR017932">
    <property type="entry name" value="GATase_2_dom"/>
</dbReference>
<dbReference type="NCBIfam" id="NF001484">
    <property type="entry name" value="PRK00331.1"/>
    <property type="match status" value="1"/>
</dbReference>
<dbReference type="InterPro" id="IPR001347">
    <property type="entry name" value="SIS_dom"/>
</dbReference>
<comment type="function">
    <text evidence="8">Catalyzes the first step in hexosamine metabolism, converting fructose-6P into glucosamine-6P using glutamine as a nitrogen source.</text>
</comment>
<dbReference type="PROSITE" id="PS51278">
    <property type="entry name" value="GATASE_TYPE_2"/>
    <property type="match status" value="1"/>
</dbReference>
<dbReference type="InterPro" id="IPR047084">
    <property type="entry name" value="GFAT_N"/>
</dbReference>
<dbReference type="InterPro" id="IPR029055">
    <property type="entry name" value="Ntn_hydrolases_N"/>
</dbReference>